<keyword evidence="3" id="KW-1185">Reference proteome</keyword>
<accession>A0ABR3NCP5</accession>
<sequence length="77" mass="8466">MVKKRVCAIKAGGGELSVLKATDRLSITARPWPGPLCLRVLFSDWPSSVEMPTAEESSQSRRKRHQGRRSMIGGGSR</sequence>
<comment type="caution">
    <text evidence="2">The sequence shown here is derived from an EMBL/GenBank/DDBJ whole genome shotgun (WGS) entry which is preliminary data.</text>
</comment>
<evidence type="ECO:0000313" key="3">
    <source>
        <dbReference type="Proteomes" id="UP001558613"/>
    </source>
</evidence>
<feature type="region of interest" description="Disordered" evidence="1">
    <location>
        <begin position="49"/>
        <end position="77"/>
    </location>
</feature>
<evidence type="ECO:0000256" key="1">
    <source>
        <dbReference type="SAM" id="MobiDB-lite"/>
    </source>
</evidence>
<dbReference type="Proteomes" id="UP001558613">
    <property type="component" value="Unassembled WGS sequence"/>
</dbReference>
<dbReference type="EMBL" id="JAYMGO010000005">
    <property type="protein sequence ID" value="KAL1274738.1"/>
    <property type="molecule type" value="Genomic_DNA"/>
</dbReference>
<organism evidence="2 3">
    <name type="scientific">Cirrhinus molitorella</name>
    <name type="common">mud carp</name>
    <dbReference type="NCBI Taxonomy" id="172907"/>
    <lineage>
        <taxon>Eukaryota</taxon>
        <taxon>Metazoa</taxon>
        <taxon>Chordata</taxon>
        <taxon>Craniata</taxon>
        <taxon>Vertebrata</taxon>
        <taxon>Euteleostomi</taxon>
        <taxon>Actinopterygii</taxon>
        <taxon>Neopterygii</taxon>
        <taxon>Teleostei</taxon>
        <taxon>Ostariophysi</taxon>
        <taxon>Cypriniformes</taxon>
        <taxon>Cyprinidae</taxon>
        <taxon>Labeoninae</taxon>
        <taxon>Labeonini</taxon>
        <taxon>Cirrhinus</taxon>
    </lineage>
</organism>
<gene>
    <name evidence="2" type="ORF">QQF64_027552</name>
</gene>
<protein>
    <submittedName>
        <fullName evidence="2">Uncharacterized protein</fullName>
    </submittedName>
</protein>
<reference evidence="2 3" key="1">
    <citation type="submission" date="2023-09" db="EMBL/GenBank/DDBJ databases">
        <authorList>
            <person name="Wang M."/>
        </authorList>
    </citation>
    <scope>NUCLEOTIDE SEQUENCE [LARGE SCALE GENOMIC DNA]</scope>
    <source>
        <strain evidence="2">GT-2023</strain>
        <tissue evidence="2">Liver</tissue>
    </source>
</reference>
<proteinExistence type="predicted"/>
<name>A0ABR3NCP5_9TELE</name>
<evidence type="ECO:0000313" key="2">
    <source>
        <dbReference type="EMBL" id="KAL1274738.1"/>
    </source>
</evidence>